<evidence type="ECO:0000313" key="2">
    <source>
        <dbReference type="EMBL" id="SNS95693.1"/>
    </source>
</evidence>
<feature type="chain" id="PRO_5013371644" evidence="1">
    <location>
        <begin position="23"/>
        <end position="68"/>
    </location>
</feature>
<name>A0A239IRI8_9SPHN</name>
<keyword evidence="3" id="KW-1185">Reference proteome</keyword>
<feature type="signal peptide" evidence="1">
    <location>
        <begin position="1"/>
        <end position="22"/>
    </location>
</feature>
<dbReference type="Proteomes" id="UP000198339">
    <property type="component" value="Unassembled WGS sequence"/>
</dbReference>
<reference evidence="2 3" key="1">
    <citation type="submission" date="2017-06" db="EMBL/GenBank/DDBJ databases">
        <authorList>
            <person name="Kim H.J."/>
            <person name="Triplett B.A."/>
        </authorList>
    </citation>
    <scope>NUCLEOTIDE SEQUENCE [LARGE SCALE GENOMIC DNA]</scope>
    <source>
        <strain evidence="2 3">DS15</strain>
    </source>
</reference>
<organism evidence="2 3">
    <name type="scientific">Sphingopyxis indica</name>
    <dbReference type="NCBI Taxonomy" id="436663"/>
    <lineage>
        <taxon>Bacteria</taxon>
        <taxon>Pseudomonadati</taxon>
        <taxon>Pseudomonadota</taxon>
        <taxon>Alphaproteobacteria</taxon>
        <taxon>Sphingomonadales</taxon>
        <taxon>Sphingomonadaceae</taxon>
        <taxon>Sphingopyxis</taxon>
    </lineage>
</organism>
<dbReference type="AlphaFoldDB" id="A0A239IRI8"/>
<keyword evidence="1" id="KW-0732">Signal</keyword>
<accession>A0A239IRI8</accession>
<gene>
    <name evidence="2" type="ORF">SAMN06295955_108102</name>
</gene>
<proteinExistence type="predicted"/>
<sequence>MKLSMSVLVSAAAILISSTAIAAEPALQAAVERGAKTAATTSDDGVVRIGWQRTDVPVRVDGVPLPGG</sequence>
<protein>
    <submittedName>
        <fullName evidence="2">Uncharacterized protein</fullName>
    </submittedName>
</protein>
<dbReference type="EMBL" id="FZPA01000008">
    <property type="protein sequence ID" value="SNS95693.1"/>
    <property type="molecule type" value="Genomic_DNA"/>
</dbReference>
<evidence type="ECO:0000256" key="1">
    <source>
        <dbReference type="SAM" id="SignalP"/>
    </source>
</evidence>
<evidence type="ECO:0000313" key="3">
    <source>
        <dbReference type="Proteomes" id="UP000198339"/>
    </source>
</evidence>